<proteinExistence type="predicted"/>
<accession>A0A226DEI0</accession>
<evidence type="ECO:0000256" key="1">
    <source>
        <dbReference type="SAM" id="MobiDB-lite"/>
    </source>
</evidence>
<dbReference type="Proteomes" id="UP000198287">
    <property type="component" value="Unassembled WGS sequence"/>
</dbReference>
<dbReference type="InterPro" id="IPR005312">
    <property type="entry name" value="DUF1759"/>
</dbReference>
<protein>
    <submittedName>
        <fullName evidence="2">Uncharacterized protein</fullName>
    </submittedName>
</protein>
<reference evidence="2 3" key="1">
    <citation type="submission" date="2015-12" db="EMBL/GenBank/DDBJ databases">
        <title>The genome of Folsomia candida.</title>
        <authorList>
            <person name="Faddeeva A."/>
            <person name="Derks M.F."/>
            <person name="Anvar Y."/>
            <person name="Smit S."/>
            <person name="Van Straalen N."/>
            <person name="Roelofs D."/>
        </authorList>
    </citation>
    <scope>NUCLEOTIDE SEQUENCE [LARGE SCALE GENOMIC DNA]</scope>
    <source>
        <strain evidence="2 3">VU population</strain>
        <tissue evidence="2">Whole body</tissue>
    </source>
</reference>
<gene>
    <name evidence="2" type="ORF">Fcan01_21735</name>
</gene>
<dbReference type="AlphaFoldDB" id="A0A226DEI0"/>
<keyword evidence="3" id="KW-1185">Reference proteome</keyword>
<sequence length="322" mass="36200">MAPIDKFVAERDAVADTLEYIDSKVKAHQVTPVDGTSIPILLEEVASCRVKLHEIHLKIRTLCPNHMGTHKQDLFLLLNSADSIHNALHGIQASLPITNSSTNSSTQQIRLPKLDLKAFDGSILEWTSFRDLFTASIHSNTTISKGQKLTYLKSYLKGEPAKLIQSMVLSDANYDIAWQQLHDRYQNDREILFAILRRFYNQPAANSSSSIRSLVDTSKECQRSLQILNLNTDKTTDAMMLFTILNKLDHTSRELWEQSLKGNSIPTLAELFEFMEQRARALAAGPKPRNSSKPEPSPTRAHVHHTHTESNCKVCGVNPHPI</sequence>
<feature type="region of interest" description="Disordered" evidence="1">
    <location>
        <begin position="282"/>
        <end position="322"/>
    </location>
</feature>
<name>A0A226DEI0_FOLCA</name>
<organism evidence="2 3">
    <name type="scientific">Folsomia candida</name>
    <name type="common">Springtail</name>
    <dbReference type="NCBI Taxonomy" id="158441"/>
    <lineage>
        <taxon>Eukaryota</taxon>
        <taxon>Metazoa</taxon>
        <taxon>Ecdysozoa</taxon>
        <taxon>Arthropoda</taxon>
        <taxon>Hexapoda</taxon>
        <taxon>Collembola</taxon>
        <taxon>Entomobryomorpha</taxon>
        <taxon>Isotomoidea</taxon>
        <taxon>Isotomidae</taxon>
        <taxon>Proisotominae</taxon>
        <taxon>Folsomia</taxon>
    </lineage>
</organism>
<dbReference type="Pfam" id="PF03564">
    <property type="entry name" value="DUF1759"/>
    <property type="match status" value="1"/>
</dbReference>
<dbReference type="OrthoDB" id="8033604at2759"/>
<dbReference type="PANTHER" id="PTHR22954">
    <property type="entry name" value="RETROVIRAL PROTEASE-RELATED"/>
    <property type="match status" value="1"/>
</dbReference>
<evidence type="ECO:0000313" key="2">
    <source>
        <dbReference type="EMBL" id="OXA43388.1"/>
    </source>
</evidence>
<dbReference type="OMA" id="MEICLIS"/>
<comment type="caution">
    <text evidence="2">The sequence shown here is derived from an EMBL/GenBank/DDBJ whole genome shotgun (WGS) entry which is preliminary data.</text>
</comment>
<dbReference type="PANTHER" id="PTHR22954:SF3">
    <property type="entry name" value="PROTEIN CBG08539"/>
    <property type="match status" value="1"/>
</dbReference>
<dbReference type="EMBL" id="LNIX01000022">
    <property type="protein sequence ID" value="OXA43388.1"/>
    <property type="molecule type" value="Genomic_DNA"/>
</dbReference>
<evidence type="ECO:0000313" key="3">
    <source>
        <dbReference type="Proteomes" id="UP000198287"/>
    </source>
</evidence>